<dbReference type="RefSeq" id="WP_027123628.1">
    <property type="nucleotide sequence ID" value="NZ_CP103423.1"/>
</dbReference>
<dbReference type="EC" id="3.1.26.5" evidence="6 7"/>
<dbReference type="SUPFAM" id="SSF54211">
    <property type="entry name" value="Ribosomal protein S5 domain 2-like"/>
    <property type="match status" value="1"/>
</dbReference>
<comment type="function">
    <text evidence="6">RNaseP catalyzes the removal of the 5'-leader sequence from pre-tRNA to produce the mature 5'-terminus. It can also cleave other RNA substrates such as 4.5S RNA. The protein component plays an auxiliary but essential role in vivo by binding to the 5'-leader sequence and broadening the substrate specificity of the ribozyme.</text>
</comment>
<dbReference type="InterPro" id="IPR020568">
    <property type="entry name" value="Ribosomal_Su5_D2-typ_SF"/>
</dbReference>
<evidence type="ECO:0000313" key="9">
    <source>
        <dbReference type="Proteomes" id="UP001058364"/>
    </source>
</evidence>
<dbReference type="Proteomes" id="UP001058364">
    <property type="component" value="Chromosome"/>
</dbReference>
<keyword evidence="9" id="KW-1185">Reference proteome</keyword>
<evidence type="ECO:0000256" key="5">
    <source>
        <dbReference type="ARBA" id="ARBA00022884"/>
    </source>
</evidence>
<comment type="catalytic activity">
    <reaction evidence="6">
        <text>Endonucleolytic cleavage of RNA, removing 5'-extranucleotides from tRNA precursor.</text>
        <dbReference type="EC" id="3.1.26.5"/>
    </reaction>
</comment>
<reference evidence="8" key="1">
    <citation type="submission" date="2022-08" db="EMBL/GenBank/DDBJ databases">
        <title>Complete genome sequence of Mycoplasma molare type strain H 542.</title>
        <authorList>
            <person name="Spergser J."/>
        </authorList>
    </citation>
    <scope>NUCLEOTIDE SEQUENCE</scope>
    <source>
        <strain evidence="8">H 542</strain>
    </source>
</reference>
<dbReference type="HAMAP" id="MF_00227">
    <property type="entry name" value="RNase_P"/>
    <property type="match status" value="1"/>
</dbReference>
<dbReference type="Gene3D" id="3.30.230.10">
    <property type="match status" value="1"/>
</dbReference>
<evidence type="ECO:0000313" key="8">
    <source>
        <dbReference type="EMBL" id="UWD34207.1"/>
    </source>
</evidence>
<dbReference type="PANTHER" id="PTHR33992:SF1">
    <property type="entry name" value="RIBONUCLEASE P PROTEIN COMPONENT"/>
    <property type="match status" value="1"/>
</dbReference>
<dbReference type="NCBIfam" id="TIGR00188">
    <property type="entry name" value="rnpA"/>
    <property type="match status" value="1"/>
</dbReference>
<keyword evidence="1 6" id="KW-0819">tRNA processing</keyword>
<evidence type="ECO:0000256" key="2">
    <source>
        <dbReference type="ARBA" id="ARBA00022722"/>
    </source>
</evidence>
<protein>
    <recommendedName>
        <fullName evidence="6 7">Ribonuclease P protein component</fullName>
        <shortName evidence="6">RNase P protein</shortName>
        <shortName evidence="6">RNaseP protein</shortName>
        <ecNumber evidence="6 7">3.1.26.5</ecNumber>
    </recommendedName>
    <alternativeName>
        <fullName evidence="6">Protein C5</fullName>
    </alternativeName>
</protein>
<dbReference type="InterPro" id="IPR014721">
    <property type="entry name" value="Ribsml_uS5_D2-typ_fold_subgr"/>
</dbReference>
<dbReference type="InterPro" id="IPR000100">
    <property type="entry name" value="RNase_P"/>
</dbReference>
<dbReference type="Pfam" id="PF00825">
    <property type="entry name" value="Ribonuclease_P"/>
    <property type="match status" value="1"/>
</dbReference>
<comment type="similarity">
    <text evidence="6">Belongs to the RnpA family.</text>
</comment>
<organism evidence="8 9">
    <name type="scientific">Mesomycoplasma molare</name>
    <dbReference type="NCBI Taxonomy" id="171288"/>
    <lineage>
        <taxon>Bacteria</taxon>
        <taxon>Bacillati</taxon>
        <taxon>Mycoplasmatota</taxon>
        <taxon>Mycoplasmoidales</taxon>
        <taxon>Metamycoplasmataceae</taxon>
        <taxon>Mesomycoplasma</taxon>
    </lineage>
</organism>
<sequence length="112" mass="13520">MKRENRLKKNWEFQEVISSKKQIVTKNLILYYKDSSKFEIGISVPKKFAIASLRNFFRRQIKSILDKNIKFNELKYKNVLILRKSFLSLSFQEKEKEIIKIYERLGNGKEKK</sequence>
<gene>
    <name evidence="6 8" type="primary">rnpA</name>
    <name evidence="8" type="ORF">NX772_03945</name>
</gene>
<evidence type="ECO:0000256" key="6">
    <source>
        <dbReference type="HAMAP-Rule" id="MF_00227"/>
    </source>
</evidence>
<evidence type="ECO:0000256" key="1">
    <source>
        <dbReference type="ARBA" id="ARBA00022694"/>
    </source>
</evidence>
<accession>A0ABY5TU63</accession>
<evidence type="ECO:0000256" key="3">
    <source>
        <dbReference type="ARBA" id="ARBA00022759"/>
    </source>
</evidence>
<comment type="subunit">
    <text evidence="6">Consists of a catalytic RNA component (M1 or rnpB) and a protein subunit.</text>
</comment>
<keyword evidence="4 6" id="KW-0378">Hydrolase</keyword>
<keyword evidence="5 6" id="KW-0694">RNA-binding</keyword>
<proteinExistence type="inferred from homology"/>
<dbReference type="GO" id="GO:0004526">
    <property type="term" value="F:ribonuclease P activity"/>
    <property type="evidence" value="ECO:0007669"/>
    <property type="project" value="UniProtKB-EC"/>
</dbReference>
<keyword evidence="3 6" id="KW-0255">Endonuclease</keyword>
<dbReference type="PANTHER" id="PTHR33992">
    <property type="entry name" value="RIBONUCLEASE P PROTEIN COMPONENT"/>
    <property type="match status" value="1"/>
</dbReference>
<name>A0ABY5TU63_9BACT</name>
<evidence type="ECO:0000256" key="7">
    <source>
        <dbReference type="NCBIfam" id="TIGR00188"/>
    </source>
</evidence>
<evidence type="ECO:0000256" key="4">
    <source>
        <dbReference type="ARBA" id="ARBA00022801"/>
    </source>
</evidence>
<keyword evidence="2 6" id="KW-0540">Nuclease</keyword>
<dbReference type="EMBL" id="CP103423">
    <property type="protein sequence ID" value="UWD34207.1"/>
    <property type="molecule type" value="Genomic_DNA"/>
</dbReference>